<dbReference type="Gene3D" id="1.20.1290.10">
    <property type="entry name" value="AhpD-like"/>
    <property type="match status" value="1"/>
</dbReference>
<evidence type="ECO:0000313" key="3">
    <source>
        <dbReference type="Proteomes" id="UP000025756"/>
    </source>
</evidence>
<dbReference type="PANTHER" id="PTHR34846:SF11">
    <property type="entry name" value="4-CARBOXYMUCONOLACTONE DECARBOXYLASE FAMILY PROTEIN (AFU_ORTHOLOGUE AFUA_6G11590)"/>
    <property type="match status" value="1"/>
</dbReference>
<protein>
    <submittedName>
        <fullName evidence="2">Carboxymuconolactone decarboxylase family protein</fullName>
    </submittedName>
</protein>
<keyword evidence="3" id="KW-1185">Reference proteome</keyword>
<dbReference type="InterPro" id="IPR003779">
    <property type="entry name" value="CMD-like"/>
</dbReference>
<dbReference type="PANTHER" id="PTHR34846">
    <property type="entry name" value="4-CARBOXYMUCONOLACTONE DECARBOXYLASE FAMILY PROTEIN (AFU_ORTHOLOGUE AFUA_6G11590)"/>
    <property type="match status" value="1"/>
</dbReference>
<feature type="domain" description="Carboxymuconolactone decarboxylase-like" evidence="1">
    <location>
        <begin position="96"/>
        <end position="178"/>
    </location>
</feature>
<dbReference type="Proteomes" id="UP000025756">
    <property type="component" value="Unassembled WGS sequence"/>
</dbReference>
<comment type="caution">
    <text evidence="2">The sequence shown here is derived from an EMBL/GenBank/DDBJ whole genome shotgun (WGS) entry which is preliminary data.</text>
</comment>
<organism evidence="2 3">
    <name type="scientific">Bordetella bronchiseptica 00-P-2796</name>
    <dbReference type="NCBI Taxonomy" id="1331199"/>
    <lineage>
        <taxon>Bacteria</taxon>
        <taxon>Pseudomonadati</taxon>
        <taxon>Pseudomonadota</taxon>
        <taxon>Betaproteobacteria</taxon>
        <taxon>Burkholderiales</taxon>
        <taxon>Alcaligenaceae</taxon>
        <taxon>Bordetella</taxon>
    </lineage>
</organism>
<proteinExistence type="predicted"/>
<reference evidence="2 3" key="1">
    <citation type="submission" date="2014-03" db="EMBL/GenBank/DDBJ databases">
        <title>Genome sequence of Bordetella bronchiseptica.</title>
        <authorList>
            <person name="Harvill E."/>
            <person name="Goodfield L.L."/>
            <person name="Ivanov Y.V."/>
            <person name="Meyer J.A."/>
            <person name="Muse S.J."/>
            <person name="Jacobs N."/>
            <person name="Bendor L."/>
            <person name="Smallridge W.E."/>
            <person name="Brinkac L.M."/>
            <person name="Sanka R."/>
            <person name="Kim M."/>
            <person name="Losada L."/>
        </authorList>
    </citation>
    <scope>NUCLEOTIDE SEQUENCE [LARGE SCALE GENOMIC DNA]</scope>
    <source>
        <strain evidence="2 3">00-P-2796</strain>
    </source>
</reference>
<evidence type="ECO:0000313" key="2">
    <source>
        <dbReference type="EMBL" id="KCV36326.1"/>
    </source>
</evidence>
<evidence type="ECO:0000259" key="1">
    <source>
        <dbReference type="Pfam" id="PF02627"/>
    </source>
</evidence>
<dbReference type="EMBL" id="JGWH01000065">
    <property type="protein sequence ID" value="KCV36326.1"/>
    <property type="molecule type" value="Genomic_DNA"/>
</dbReference>
<dbReference type="InterPro" id="IPR029032">
    <property type="entry name" value="AhpD-like"/>
</dbReference>
<gene>
    <name evidence="2" type="ORF">L490_5198</name>
</gene>
<name>A0ABR4RHW1_BORBO</name>
<accession>A0ABR4RHW1</accession>
<dbReference type="SUPFAM" id="SSF69118">
    <property type="entry name" value="AhpD-like"/>
    <property type="match status" value="1"/>
</dbReference>
<sequence length="235" mass="25711">MRLHRGRHCRFECHYRRHTPDDAQPLHGILAPGETGRPVAGVGIHAYGGAGMSGVGRLRDLPLAALTPAQRTVRDQLLSGPRGAIVGPFNVWLRRPELADVADRFGKYCRFGGNLDRSMAELTILQVASHTGARFEWDHHYPYAQQAGLSDAQLHDLAQGRPVTGLEEKAHAAYLAVDEMLRTSNLCLDTYRRVVRVLGEDALIDLVGIVGYYLFVSLTINVFEIGHEPAGAAGG</sequence>
<dbReference type="Pfam" id="PF02627">
    <property type="entry name" value="CMD"/>
    <property type="match status" value="1"/>
</dbReference>